<dbReference type="SMR" id="A0A3E2HET0"/>
<dbReference type="PANTHER" id="PTHR34142:SF5">
    <property type="entry name" value="CBM1 DOMAIN-CONTAINING PROTEIN"/>
    <property type="match status" value="1"/>
</dbReference>
<dbReference type="PROSITE" id="PS00659">
    <property type="entry name" value="GLYCOSYL_HYDROL_F5"/>
    <property type="match status" value="1"/>
</dbReference>
<keyword evidence="8" id="KW-0873">Pyrrolidone carboxylic acid</keyword>
<keyword evidence="9 13" id="KW-0326">Glycosidase</keyword>
<evidence type="ECO:0000256" key="5">
    <source>
        <dbReference type="ARBA" id="ARBA00022801"/>
    </source>
</evidence>
<comment type="caution">
    <text evidence="16">The sequence shown here is derived from an EMBL/GenBank/DDBJ whole genome shotgun (WGS) entry which is preliminary data.</text>
</comment>
<dbReference type="OrthoDB" id="5823761at2759"/>
<evidence type="ECO:0000256" key="3">
    <source>
        <dbReference type="ARBA" id="ARBA00012601"/>
    </source>
</evidence>
<evidence type="ECO:0000256" key="12">
    <source>
        <dbReference type="ARBA" id="ARBA00074271"/>
    </source>
</evidence>
<name>A0A3E2HET0_SCYLI</name>
<evidence type="ECO:0000256" key="13">
    <source>
        <dbReference type="RuleBase" id="RU361153"/>
    </source>
</evidence>
<dbReference type="InterPro" id="IPR000254">
    <property type="entry name" value="CBD"/>
</dbReference>
<protein>
    <recommendedName>
        <fullName evidence="12">Endoglucanase EG-II</fullName>
        <ecNumber evidence="3">3.2.1.4</ecNumber>
    </recommendedName>
</protein>
<proteinExistence type="inferred from homology"/>
<feature type="non-terminal residue" evidence="16">
    <location>
        <position position="1"/>
    </location>
</feature>
<evidence type="ECO:0000256" key="11">
    <source>
        <dbReference type="ARBA" id="ARBA00059691"/>
    </source>
</evidence>
<dbReference type="AlphaFoldDB" id="A0A3E2HET0"/>
<dbReference type="SUPFAM" id="SSF57180">
    <property type="entry name" value="Cellulose-binding domain"/>
    <property type="match status" value="1"/>
</dbReference>
<evidence type="ECO:0000259" key="15">
    <source>
        <dbReference type="PROSITE" id="PS51164"/>
    </source>
</evidence>
<accession>A0A3E2HET0</accession>
<evidence type="ECO:0000256" key="9">
    <source>
        <dbReference type="ARBA" id="ARBA00023295"/>
    </source>
</evidence>
<evidence type="ECO:0000256" key="14">
    <source>
        <dbReference type="SAM" id="SignalP"/>
    </source>
</evidence>
<keyword evidence="7" id="KW-0119">Carbohydrate metabolism</keyword>
<dbReference type="GO" id="GO:0030248">
    <property type="term" value="F:cellulose binding"/>
    <property type="evidence" value="ECO:0007669"/>
    <property type="project" value="InterPro"/>
</dbReference>
<dbReference type="FunFam" id="3.20.20.80:FF:000124">
    <property type="entry name" value="Exported cellulase"/>
    <property type="match status" value="1"/>
</dbReference>
<dbReference type="EC" id="3.2.1.4" evidence="3"/>
<dbReference type="PROSITE" id="PS00562">
    <property type="entry name" value="CBM1_1"/>
    <property type="match status" value="1"/>
</dbReference>
<keyword evidence="5 13" id="KW-0378">Hydrolase</keyword>
<dbReference type="InterPro" id="IPR017853">
    <property type="entry name" value="GH"/>
</dbReference>
<comment type="function">
    <text evidence="11">Endoglucanase (EG) that cleaves the internal beta-1,4-glucosidic bonds in cellulose. The degradation of cellulose involves an interplay between different cellulolytic enzymes. Hydrolysis starts with EGs, which cut internal glycosidic linkages to reduce the polymerization degree of the substrate and creates new chain ends for exocellobiohydrolases (CBHs). The CBH release the disaccharide cellobiose from the non-reducing end of the cellulose polymer chain. Finally, beta-1,4-glucosidases hydrolyze the cellobiose and other short cello-oligosaccharides into glucose units.</text>
</comment>
<dbReference type="SUPFAM" id="SSF51445">
    <property type="entry name" value="(Trans)glycosidases"/>
    <property type="match status" value="1"/>
</dbReference>
<dbReference type="EMBL" id="NCSJ02000066">
    <property type="protein sequence ID" value="RFU31855.1"/>
    <property type="molecule type" value="Genomic_DNA"/>
</dbReference>
<dbReference type="Proteomes" id="UP000258309">
    <property type="component" value="Unassembled WGS sequence"/>
</dbReference>
<dbReference type="OMA" id="YAIEAHQ"/>
<reference evidence="16 17" key="1">
    <citation type="submission" date="2018-05" db="EMBL/GenBank/DDBJ databases">
        <title>Draft genome sequence of Scytalidium lignicola DSM 105466, a ubiquitous saprotrophic fungus.</title>
        <authorList>
            <person name="Buettner E."/>
            <person name="Gebauer A.M."/>
            <person name="Hofrichter M."/>
            <person name="Liers C."/>
            <person name="Kellner H."/>
        </authorList>
    </citation>
    <scope>NUCLEOTIDE SEQUENCE [LARGE SCALE GENOMIC DNA]</scope>
    <source>
        <strain evidence="16 17">DSM 105466</strain>
    </source>
</reference>
<sequence length="405" mass="42415">MKLSTTSGVLLAGTAAAQSGAWGQCGGQGWTGATTCISGYTCTYSNPYYSQCLPGAGPSSTTTRASTPTFVTSTTSSSTNPTGSVQYAGVNIAGFDFGCGTDGTCDTTQAYPPLSSLGGPDGIGQMQHFVTDDNLNVFRLPVGWQYLVNNQLGGNLDQGNLANYDQLVQGCLATGAHCLIDIHNYARWNGQVIGQGGPTNDQFASLWSQIAEKYANNSNIIFGVMNEPHDLTVSTWATSVQAAVTAIRQAGATTQMILLPGTDYTSAANFISNGSGAALLGVKNPDGTTTGLIFDVHKYLDSDNSGTSTECVTNNIDSAFQPLATWLRQNGRQAFNTETGGGNTASCETYLCQQIQFVNDNSDVYLGYIGWSAGSFDQTYALVETPTGGSGSWQDTALVQACIAR</sequence>
<comment type="similarity">
    <text evidence="2 13">Belongs to the glycosyl hydrolase 5 (cellulase A) family.</text>
</comment>
<evidence type="ECO:0000256" key="6">
    <source>
        <dbReference type="ARBA" id="ARBA00023001"/>
    </source>
</evidence>
<dbReference type="GO" id="GO:0008810">
    <property type="term" value="F:cellulase activity"/>
    <property type="evidence" value="ECO:0007669"/>
    <property type="project" value="UniProtKB-EC"/>
</dbReference>
<keyword evidence="6" id="KW-0136">Cellulose degradation</keyword>
<evidence type="ECO:0000256" key="4">
    <source>
        <dbReference type="ARBA" id="ARBA00022729"/>
    </source>
</evidence>
<feature type="non-terminal residue" evidence="16">
    <location>
        <position position="405"/>
    </location>
</feature>
<dbReference type="PANTHER" id="PTHR34142">
    <property type="entry name" value="ENDO-BETA-1,4-GLUCANASE A"/>
    <property type="match status" value="1"/>
</dbReference>
<feature type="signal peptide" evidence="14">
    <location>
        <begin position="1"/>
        <end position="16"/>
    </location>
</feature>
<evidence type="ECO:0000256" key="8">
    <source>
        <dbReference type="ARBA" id="ARBA00023283"/>
    </source>
</evidence>
<feature type="domain" description="CBM1" evidence="15">
    <location>
        <begin position="17"/>
        <end position="53"/>
    </location>
</feature>
<dbReference type="Pfam" id="PF00734">
    <property type="entry name" value="CBM_1"/>
    <property type="match status" value="1"/>
</dbReference>
<dbReference type="STRING" id="5539.A0A3E2HET0"/>
<evidence type="ECO:0000256" key="2">
    <source>
        <dbReference type="ARBA" id="ARBA00005641"/>
    </source>
</evidence>
<dbReference type="GO" id="GO:0005576">
    <property type="term" value="C:extracellular region"/>
    <property type="evidence" value="ECO:0007669"/>
    <property type="project" value="InterPro"/>
</dbReference>
<dbReference type="InterPro" id="IPR035971">
    <property type="entry name" value="CBD_sf"/>
</dbReference>
<evidence type="ECO:0000256" key="10">
    <source>
        <dbReference type="ARBA" id="ARBA00023326"/>
    </source>
</evidence>
<evidence type="ECO:0000256" key="1">
    <source>
        <dbReference type="ARBA" id="ARBA00000966"/>
    </source>
</evidence>
<dbReference type="InterPro" id="IPR018087">
    <property type="entry name" value="Glyco_hydro_5_CS"/>
</dbReference>
<dbReference type="GO" id="GO:0030245">
    <property type="term" value="P:cellulose catabolic process"/>
    <property type="evidence" value="ECO:0007669"/>
    <property type="project" value="UniProtKB-KW"/>
</dbReference>
<keyword evidence="10" id="KW-0624">Polysaccharide degradation</keyword>
<evidence type="ECO:0000313" key="17">
    <source>
        <dbReference type="Proteomes" id="UP000258309"/>
    </source>
</evidence>
<feature type="chain" id="PRO_5017592651" description="Endoglucanase EG-II" evidence="14">
    <location>
        <begin position="17"/>
        <end position="405"/>
    </location>
</feature>
<organism evidence="16 17">
    <name type="scientific">Scytalidium lignicola</name>
    <name type="common">Hyphomycete</name>
    <dbReference type="NCBI Taxonomy" id="5539"/>
    <lineage>
        <taxon>Eukaryota</taxon>
        <taxon>Fungi</taxon>
        <taxon>Dikarya</taxon>
        <taxon>Ascomycota</taxon>
        <taxon>Pezizomycotina</taxon>
        <taxon>Leotiomycetes</taxon>
        <taxon>Leotiomycetes incertae sedis</taxon>
        <taxon>Scytalidium</taxon>
    </lineage>
</organism>
<keyword evidence="17" id="KW-1185">Reference proteome</keyword>
<dbReference type="Gene3D" id="3.20.20.80">
    <property type="entry name" value="Glycosidases"/>
    <property type="match status" value="1"/>
</dbReference>
<dbReference type="InterPro" id="IPR001547">
    <property type="entry name" value="Glyco_hydro_5"/>
</dbReference>
<evidence type="ECO:0000313" key="16">
    <source>
        <dbReference type="EMBL" id="RFU31855.1"/>
    </source>
</evidence>
<dbReference type="SMART" id="SM00236">
    <property type="entry name" value="fCBD"/>
    <property type="match status" value="1"/>
</dbReference>
<gene>
    <name evidence="16" type="ORF">B7463_g4482</name>
</gene>
<dbReference type="PROSITE" id="PS51164">
    <property type="entry name" value="CBM1_2"/>
    <property type="match status" value="1"/>
</dbReference>
<comment type="catalytic activity">
    <reaction evidence="1">
        <text>Endohydrolysis of (1-&gt;4)-beta-D-glucosidic linkages in cellulose, lichenin and cereal beta-D-glucans.</text>
        <dbReference type="EC" id="3.2.1.4"/>
    </reaction>
</comment>
<dbReference type="Pfam" id="PF00150">
    <property type="entry name" value="Cellulase"/>
    <property type="match status" value="1"/>
</dbReference>
<keyword evidence="4 14" id="KW-0732">Signal</keyword>
<evidence type="ECO:0000256" key="7">
    <source>
        <dbReference type="ARBA" id="ARBA00023277"/>
    </source>
</evidence>